<dbReference type="STRING" id="38772.ENSGAGP00000007693"/>
<dbReference type="PROSITE" id="PS50112">
    <property type="entry name" value="PAS"/>
    <property type="match status" value="2"/>
</dbReference>
<dbReference type="AlphaFoldDB" id="A0A452GZR6"/>
<feature type="region of interest" description="Disordered" evidence="20">
    <location>
        <begin position="593"/>
        <end position="694"/>
    </location>
</feature>
<feature type="domain" description="PAS" evidence="21">
    <location>
        <begin position="165"/>
        <end position="220"/>
    </location>
</feature>
<evidence type="ECO:0000256" key="13">
    <source>
        <dbReference type="ARBA" id="ARBA00023016"/>
    </source>
</evidence>
<keyword evidence="24" id="KW-1185">Reference proteome</keyword>
<dbReference type="PANTHER" id="PTHR23043:SF18">
    <property type="entry name" value="HYPOXIA-INDUCIBLE FACTOR 3-ALPHA"/>
    <property type="match status" value="1"/>
</dbReference>
<evidence type="ECO:0000256" key="8">
    <source>
        <dbReference type="ARBA" id="ARBA00022657"/>
    </source>
</evidence>
<protein>
    <recommendedName>
        <fullName evidence="18">Hypoxia-inducible factor 3-alpha</fullName>
    </recommendedName>
    <alternativeName>
        <fullName evidence="19">HIF3-alpha-1</fullName>
    </alternativeName>
</protein>
<dbReference type="Gene3D" id="3.30.450.20">
    <property type="entry name" value="PAS domain"/>
    <property type="match status" value="2"/>
</dbReference>
<dbReference type="Gene3D" id="4.10.280.10">
    <property type="entry name" value="Helix-loop-helix DNA-binding domain"/>
    <property type="match status" value="1"/>
</dbReference>
<dbReference type="CDD" id="cd19729">
    <property type="entry name" value="bHLH-PAS_HIF3a_PASD7"/>
    <property type="match status" value="1"/>
</dbReference>
<feature type="compositionally biased region" description="Pro residues" evidence="20">
    <location>
        <begin position="618"/>
        <end position="630"/>
    </location>
</feature>
<dbReference type="InterPro" id="IPR013767">
    <property type="entry name" value="PAS_fold"/>
</dbReference>
<dbReference type="GO" id="GO:0071456">
    <property type="term" value="P:cellular response to hypoxia"/>
    <property type="evidence" value="ECO:0007669"/>
    <property type="project" value="TreeGrafter"/>
</dbReference>
<dbReference type="GO" id="GO:0005634">
    <property type="term" value="C:nucleus"/>
    <property type="evidence" value="ECO:0007669"/>
    <property type="project" value="UniProtKB-SubCell"/>
</dbReference>
<dbReference type="SUPFAM" id="SSF55785">
    <property type="entry name" value="PYP-like sensor domain (PAS domain)"/>
    <property type="match status" value="2"/>
</dbReference>
<dbReference type="InterPro" id="IPR001610">
    <property type="entry name" value="PAC"/>
</dbReference>
<keyword evidence="9" id="KW-0053">Apoptosis</keyword>
<dbReference type="Pfam" id="PF11413">
    <property type="entry name" value="HIF-1"/>
    <property type="match status" value="1"/>
</dbReference>
<feature type="compositionally biased region" description="Basic and acidic residues" evidence="20">
    <location>
        <begin position="429"/>
        <end position="440"/>
    </location>
</feature>
<evidence type="ECO:0000256" key="2">
    <source>
        <dbReference type="ARBA" id="ARBA00004173"/>
    </source>
</evidence>
<keyword evidence="16" id="KW-0539">Nucleus</keyword>
<dbReference type="Proteomes" id="UP000291020">
    <property type="component" value="Unassembled WGS sequence"/>
</dbReference>
<dbReference type="GO" id="GO:0001525">
    <property type="term" value="P:angiogenesis"/>
    <property type="evidence" value="ECO:0007669"/>
    <property type="project" value="UniProtKB-KW"/>
</dbReference>
<evidence type="ECO:0000256" key="11">
    <source>
        <dbReference type="ARBA" id="ARBA00022843"/>
    </source>
</evidence>
<feature type="domain" description="PAS" evidence="21">
    <location>
        <begin position="320"/>
        <end position="371"/>
    </location>
</feature>
<evidence type="ECO:0000256" key="1">
    <source>
        <dbReference type="ARBA" id="ARBA00004123"/>
    </source>
</evidence>
<evidence type="ECO:0000256" key="20">
    <source>
        <dbReference type="SAM" id="MobiDB-lite"/>
    </source>
</evidence>
<reference evidence="23" key="2">
    <citation type="submission" date="2025-08" db="UniProtKB">
        <authorList>
            <consortium name="Ensembl"/>
        </authorList>
    </citation>
    <scope>IDENTIFICATION</scope>
</reference>
<accession>A0A452GZR6</accession>
<keyword evidence="4" id="KW-0217">Developmental protein</keyword>
<dbReference type="InterPro" id="IPR021537">
    <property type="entry name" value="HIF_alpha-like"/>
</dbReference>
<organism evidence="23 24">
    <name type="scientific">Gopherus agassizii</name>
    <name type="common">Agassiz's desert tortoise</name>
    <dbReference type="NCBI Taxonomy" id="38772"/>
    <lineage>
        <taxon>Eukaryota</taxon>
        <taxon>Metazoa</taxon>
        <taxon>Chordata</taxon>
        <taxon>Craniata</taxon>
        <taxon>Vertebrata</taxon>
        <taxon>Euteleostomi</taxon>
        <taxon>Archelosauria</taxon>
        <taxon>Testudinata</taxon>
        <taxon>Testudines</taxon>
        <taxon>Cryptodira</taxon>
        <taxon>Durocryptodira</taxon>
        <taxon>Testudinoidea</taxon>
        <taxon>Testudinidae</taxon>
        <taxon>Gopherus</taxon>
    </lineage>
</organism>
<dbReference type="PANTHER" id="PTHR23043">
    <property type="entry name" value="HYPOXIA-INDUCIBLE FACTOR 1 ALPHA"/>
    <property type="match status" value="1"/>
</dbReference>
<dbReference type="GO" id="GO:0000977">
    <property type="term" value="F:RNA polymerase II transcription regulatory region sequence-specific DNA binding"/>
    <property type="evidence" value="ECO:0007669"/>
    <property type="project" value="TreeGrafter"/>
</dbReference>
<dbReference type="FunFam" id="4.10.280.10:FF:000076">
    <property type="entry name" value="hypoxia-inducible factor 3-alpha isoform X1"/>
    <property type="match status" value="1"/>
</dbReference>
<keyword evidence="5" id="KW-0963">Cytoplasm</keyword>
<evidence type="ECO:0000256" key="9">
    <source>
        <dbReference type="ARBA" id="ARBA00022703"/>
    </source>
</evidence>
<keyword evidence="14" id="KW-0496">Mitochondrion</keyword>
<feature type="region of interest" description="Disordered" evidence="20">
    <location>
        <begin position="503"/>
        <end position="544"/>
    </location>
</feature>
<dbReference type="FunFam" id="3.30.450.20:FF:000005">
    <property type="entry name" value="Hypoxia-inducible factor 1 subunit alpha"/>
    <property type="match status" value="1"/>
</dbReference>
<name>A0A452GZR6_9SAUR</name>
<evidence type="ECO:0000313" key="24">
    <source>
        <dbReference type="Proteomes" id="UP000291020"/>
    </source>
</evidence>
<dbReference type="NCBIfam" id="TIGR00229">
    <property type="entry name" value="sensory_box"/>
    <property type="match status" value="2"/>
</dbReference>
<feature type="compositionally biased region" description="Polar residues" evidence="20">
    <location>
        <begin position="653"/>
        <end position="662"/>
    </location>
</feature>
<dbReference type="InterPro" id="IPR035965">
    <property type="entry name" value="PAS-like_dom_sf"/>
</dbReference>
<evidence type="ECO:0000259" key="22">
    <source>
        <dbReference type="PROSITE" id="PS50888"/>
    </source>
</evidence>
<dbReference type="SUPFAM" id="SSF47459">
    <property type="entry name" value="HLH, helix-loop-helix DNA-binding domain"/>
    <property type="match status" value="1"/>
</dbReference>
<dbReference type="GO" id="GO:0006915">
    <property type="term" value="P:apoptotic process"/>
    <property type="evidence" value="ECO:0007669"/>
    <property type="project" value="UniProtKB-KW"/>
</dbReference>
<evidence type="ECO:0000256" key="19">
    <source>
        <dbReference type="ARBA" id="ARBA00077359"/>
    </source>
</evidence>
<evidence type="ECO:0000256" key="7">
    <source>
        <dbReference type="ARBA" id="ARBA00022499"/>
    </source>
</evidence>
<evidence type="ECO:0000256" key="14">
    <source>
        <dbReference type="ARBA" id="ARBA00023128"/>
    </source>
</evidence>
<keyword evidence="12" id="KW-0805">Transcription regulation</keyword>
<dbReference type="GO" id="GO:0046983">
    <property type="term" value="F:protein dimerization activity"/>
    <property type="evidence" value="ECO:0007669"/>
    <property type="project" value="InterPro"/>
</dbReference>
<evidence type="ECO:0000256" key="4">
    <source>
        <dbReference type="ARBA" id="ARBA00022473"/>
    </source>
</evidence>
<evidence type="ECO:0000256" key="10">
    <source>
        <dbReference type="ARBA" id="ARBA00022737"/>
    </source>
</evidence>
<sequence length="820" mass="89443">MGGWGAGGARHVCVCTSHVPARCQAVTWGGGAAPSGAIRSSQVLLIGAALIRGWWLWLAAGAGIRGRQGDSVGCWHGSHTEAAPVGRSTTELRKEKSRDAARCRRSKETEVFYQLAHTLPFARGVSAHLDKASIMRLTISYLRMHKLVTSEEWRGQPEQVDACYLKALDGFVMVLTEEGDMAYLSENVSKHLGLTQLELIGHSIFDFIHPCDQEELQDVLSPRQGFSKKEVKTERSFSLRMKSTLTSRGRTVNLKSATWKVLHCAGHMRSYTPAREGPEEAEGGYAEPPLRCLVLICEAIPHPANIETPLDSSTFLSQHSMDMKFTYCDERIAEVAGYTPDELLGCSIYEYIHALDSDAVSKSIHTLLSKGQAVTGQYRFLAKSGGYLWAQTQATVISNSKNSQPESVVCVHFVLSQVEETGMVLSLEQTERQGEGRRLPPEPNPAHQANGSPEELEPDTGETILNLSFERHGPRLLAFLRPAHVSEVELQRDPRRFCSPDLQRLLGPIFDPPGARTNREGAPRARSSPHPPKAGGPPQDSAKSTAPAELLFDMENVQKLFASTQEAVETVLQDYEALDLEMLAPYISMDDDFQLSSTDQPPWLAEKRGDPAVARGTGPPPPSASPPPRPRSSSFHGVSAREPDLPGLPRWGSETSLSQPRSLQPPEEEPMELEGPGSPRTTPPGDNRRDHTASHLGARKRALELNLEEEGADFLEAAPLKRAHGSEPDGFLLPSLNLGFLLSVEEGLDAGVPRGGMVLGRKLLALEEPMALLGDMLPFVVDGPALSQLALYDAEDEALEQSGGHFQPSEELLGELDQAT</sequence>
<keyword evidence="7" id="KW-1017">Isopeptide bond</keyword>
<dbReference type="InterPro" id="IPR000014">
    <property type="entry name" value="PAS"/>
</dbReference>
<feature type="region of interest" description="Disordered" evidence="20">
    <location>
        <begin position="428"/>
        <end position="459"/>
    </location>
</feature>
<evidence type="ECO:0000256" key="3">
    <source>
        <dbReference type="ARBA" id="ARBA00004496"/>
    </source>
</evidence>
<feature type="region of interest" description="Disordered" evidence="20">
    <location>
        <begin position="799"/>
        <end position="820"/>
    </location>
</feature>
<evidence type="ECO:0000256" key="17">
    <source>
        <dbReference type="ARBA" id="ARBA00023278"/>
    </source>
</evidence>
<dbReference type="PROSITE" id="PS50888">
    <property type="entry name" value="BHLH"/>
    <property type="match status" value="1"/>
</dbReference>
<evidence type="ECO:0000256" key="5">
    <source>
        <dbReference type="ARBA" id="ARBA00022490"/>
    </source>
</evidence>
<keyword evidence="15" id="KW-0804">Transcription</keyword>
<keyword evidence="6" id="KW-0678">Repressor</keyword>
<reference evidence="23" key="3">
    <citation type="submission" date="2025-09" db="UniProtKB">
        <authorList>
            <consortium name="Ensembl"/>
        </authorList>
    </citation>
    <scope>IDENTIFICATION</scope>
</reference>
<dbReference type="SMART" id="SM00086">
    <property type="entry name" value="PAC"/>
    <property type="match status" value="1"/>
</dbReference>
<dbReference type="Pfam" id="PF14598">
    <property type="entry name" value="PAS_11"/>
    <property type="match status" value="1"/>
</dbReference>
<dbReference type="CDD" id="cd00130">
    <property type="entry name" value="PAS"/>
    <property type="match status" value="2"/>
</dbReference>
<keyword evidence="17" id="KW-0379">Hydroxylation</keyword>
<evidence type="ECO:0000256" key="16">
    <source>
        <dbReference type="ARBA" id="ARBA00023242"/>
    </source>
</evidence>
<reference evidence="24" key="1">
    <citation type="journal article" date="2017" name="PLoS ONE">
        <title>The Agassiz's desert tortoise genome provides a resource for the conservation of a threatened species.</title>
        <authorList>
            <person name="Tollis M."/>
            <person name="DeNardo D.F."/>
            <person name="Cornelius J.A."/>
            <person name="Dolby G.A."/>
            <person name="Edwards T."/>
            <person name="Henen B.T."/>
            <person name="Karl A.E."/>
            <person name="Murphy R.W."/>
            <person name="Kusumi K."/>
        </authorList>
    </citation>
    <scope>NUCLEOTIDE SEQUENCE [LARGE SCALE GENOMIC DNA]</scope>
</reference>
<dbReference type="SMART" id="SM00091">
    <property type="entry name" value="PAS"/>
    <property type="match status" value="2"/>
</dbReference>
<proteinExistence type="predicted"/>
<feature type="domain" description="BHLH" evidence="22">
    <location>
        <begin position="92"/>
        <end position="145"/>
    </location>
</feature>
<dbReference type="SMART" id="SM00353">
    <property type="entry name" value="HLH"/>
    <property type="match status" value="1"/>
</dbReference>
<dbReference type="Pfam" id="PF00989">
    <property type="entry name" value="PAS"/>
    <property type="match status" value="1"/>
</dbReference>
<dbReference type="GO" id="GO:0000981">
    <property type="term" value="F:DNA-binding transcription factor activity, RNA polymerase II-specific"/>
    <property type="evidence" value="ECO:0007669"/>
    <property type="project" value="TreeGrafter"/>
</dbReference>
<evidence type="ECO:0000256" key="12">
    <source>
        <dbReference type="ARBA" id="ARBA00023015"/>
    </source>
</evidence>
<keyword evidence="8" id="KW-0037">Angiogenesis</keyword>
<dbReference type="InterPro" id="IPR036638">
    <property type="entry name" value="HLH_DNA-bd_sf"/>
</dbReference>
<keyword evidence="10" id="KW-0677">Repeat</keyword>
<evidence type="ECO:0000259" key="21">
    <source>
        <dbReference type="PROSITE" id="PS50112"/>
    </source>
</evidence>
<evidence type="ECO:0000256" key="18">
    <source>
        <dbReference type="ARBA" id="ARBA00068506"/>
    </source>
</evidence>
<dbReference type="Pfam" id="PF23171">
    <property type="entry name" value="bHLH_HIF1A"/>
    <property type="match status" value="1"/>
</dbReference>
<dbReference type="Ensembl" id="ENSGAGT00000008877.1">
    <property type="protein sequence ID" value="ENSGAGP00000007693.1"/>
    <property type="gene ID" value="ENSGAGG00000006155.1"/>
</dbReference>
<evidence type="ECO:0000256" key="6">
    <source>
        <dbReference type="ARBA" id="ARBA00022491"/>
    </source>
</evidence>
<keyword evidence="13" id="KW-0346">Stress response</keyword>
<dbReference type="FunFam" id="3.30.450.20:FF:000042">
    <property type="entry name" value="hypoxia-inducible factor 3-alpha isoform X1"/>
    <property type="match status" value="1"/>
</dbReference>
<keyword evidence="11" id="KW-0832">Ubl conjugation</keyword>
<evidence type="ECO:0000256" key="15">
    <source>
        <dbReference type="ARBA" id="ARBA00023163"/>
    </source>
</evidence>
<dbReference type="InterPro" id="IPR011598">
    <property type="entry name" value="bHLH_dom"/>
</dbReference>
<dbReference type="GO" id="GO:0005739">
    <property type="term" value="C:mitochondrion"/>
    <property type="evidence" value="ECO:0007669"/>
    <property type="project" value="UniProtKB-SubCell"/>
</dbReference>
<comment type="subcellular location">
    <subcellularLocation>
        <location evidence="3">Cytoplasm</location>
    </subcellularLocation>
    <subcellularLocation>
        <location evidence="2">Mitochondrion</location>
    </subcellularLocation>
    <subcellularLocation>
        <location evidence="1">Nucleus</location>
    </subcellularLocation>
</comment>
<evidence type="ECO:0000313" key="23">
    <source>
        <dbReference type="Ensembl" id="ENSGAGP00000007693.1"/>
    </source>
</evidence>